<dbReference type="EMBL" id="JACEMZ010000077">
    <property type="protein sequence ID" value="MBA4453119.1"/>
    <property type="molecule type" value="Genomic_DNA"/>
</dbReference>
<dbReference type="Proteomes" id="UP000559653">
    <property type="component" value="Unassembled WGS sequence"/>
</dbReference>
<comment type="caution">
    <text evidence="1">The sequence shown here is derived from an EMBL/GenBank/DDBJ whole genome shotgun (WGS) entry which is preliminary data.</text>
</comment>
<sequence>MQLTKDDKIEINRILESVKGRIDEELCKLIMDLVFQNKVRIKKEDKTLYSINENRIPDSSIEAFSLGGFFGQTYQIALDLAKKMDLKLDGSQKRVVREFTFFLVLFKFEKEPAEK</sequence>
<reference evidence="1 2" key="1">
    <citation type="journal article" date="2020" name="Appl. Environ. Microbiol.">
        <title>Genomic Characteristics of a Novel Species of Ammonia-Oxidizing Archaea from the Jiulong River Estuary.</title>
        <authorList>
            <person name="Zou D."/>
            <person name="Wan R."/>
            <person name="Han L."/>
            <person name="Xu M.N."/>
            <person name="Liu Y."/>
            <person name="Liu H."/>
            <person name="Kao S.J."/>
            <person name="Li M."/>
        </authorList>
    </citation>
    <scope>NUCLEOTIDE SEQUENCE [LARGE SCALE GENOMIC DNA]</scope>
    <source>
        <strain evidence="1">W1bin1</strain>
    </source>
</reference>
<organism evidence="1 2">
    <name type="scientific">Candidatus Nitrosomaritimum aestuariumsis</name>
    <dbReference type="NCBI Taxonomy" id="3342354"/>
    <lineage>
        <taxon>Archaea</taxon>
        <taxon>Nitrososphaerota</taxon>
        <taxon>Nitrososphaeria</taxon>
        <taxon>Nitrosopumilales</taxon>
        <taxon>Nitrosopumilaceae</taxon>
        <taxon>Candidatus Nitrosomaritimum</taxon>
    </lineage>
</organism>
<protein>
    <submittedName>
        <fullName evidence="1">Uncharacterized protein</fullName>
    </submittedName>
</protein>
<accession>A0AC60W0J1</accession>
<evidence type="ECO:0000313" key="1">
    <source>
        <dbReference type="EMBL" id="MBA4453119.1"/>
    </source>
</evidence>
<gene>
    <name evidence="1" type="ORF">H2B03_08170</name>
</gene>
<evidence type="ECO:0000313" key="2">
    <source>
        <dbReference type="Proteomes" id="UP000559653"/>
    </source>
</evidence>
<name>A0AC60W0J1_9ARCH</name>
<proteinExistence type="predicted"/>